<reference evidence="2" key="1">
    <citation type="submission" date="2022-03" db="EMBL/GenBank/DDBJ databases">
        <title>Fererhizobium litorale gen. nov., sp. nov., isolated from sandy sediments of the Sea of Japan seashore.</title>
        <authorList>
            <person name="Romanenko L."/>
            <person name="Kurilenko V."/>
            <person name="Otstavnykh N."/>
            <person name="Svetashev V."/>
            <person name="Tekutyeva L."/>
            <person name="Isaeva M."/>
            <person name="Mikhailov V."/>
        </authorList>
    </citation>
    <scope>NUCLEOTIDE SEQUENCE</scope>
    <source>
        <strain evidence="2">KMM 9576</strain>
    </source>
</reference>
<sequence length="476" mass="51845">MALPSVHLLALLAGAALFTHPMPLRAQSAQPLSGDGREAQQAEAAGEYGAIATSSQAVPFADTMLRIGELSAAAPDEENFGRLNLREASIDGLRDDQWRDRDDAPGVRLGTFVLRPTISQSISTESDRYGGSRSNRTYWQTGLGGTLTSDWSRHELSVIGGGEWQKNISGEGETEPEVDIGADLRLDLANETTAHVTGGYRFYREDTDDPNAIFDADTQSGVNQFSGGLTMEHDFGRLRGTAGLALDRTVYSDATLSDGTKLSMQDRDQTAGQLRGRLGYEISPTLMPFFEAYAGRAIYDDEFDALGFARSSRSYGGRGGIEVELGEKLRGELGLGYERVTYQDDRLDPIGAFTIDSRFNWSPRRGTDVALGFATSVNPLTSADESGYVDYTATSLLSHELRHNLVARLSGATTWRRFPSDSIYDDQTIYATTGGLAWGLNRYLDLTGDVGYEYTDNKNSADSQILRAGIGLTLKR</sequence>
<dbReference type="AlphaFoldDB" id="A0AAE3Q9A4"/>
<dbReference type="Pfam" id="PF10082">
    <property type="entry name" value="BBP2_2"/>
    <property type="match status" value="1"/>
</dbReference>
<feature type="signal peptide" evidence="1">
    <location>
        <begin position="1"/>
        <end position="26"/>
    </location>
</feature>
<keyword evidence="3" id="KW-1185">Reference proteome</keyword>
<dbReference type="InterPro" id="IPR018759">
    <property type="entry name" value="BBP2_2"/>
</dbReference>
<dbReference type="Proteomes" id="UP001161580">
    <property type="component" value="Unassembled WGS sequence"/>
</dbReference>
<dbReference type="RefSeq" id="WP_311784837.1">
    <property type="nucleotide sequence ID" value="NZ_JALDYY010000001.1"/>
</dbReference>
<name>A0AAE3Q9A4_9HYPH</name>
<feature type="chain" id="PRO_5042170977" evidence="1">
    <location>
        <begin position="27"/>
        <end position="476"/>
    </location>
</feature>
<comment type="caution">
    <text evidence="2">The sequence shown here is derived from an EMBL/GenBank/DDBJ whole genome shotgun (WGS) entry which is preliminary data.</text>
</comment>
<keyword evidence="1" id="KW-0732">Signal</keyword>
<evidence type="ECO:0000256" key="1">
    <source>
        <dbReference type="SAM" id="SignalP"/>
    </source>
</evidence>
<dbReference type="EMBL" id="JALDYZ010000001">
    <property type="protein sequence ID" value="MDI7920650.1"/>
    <property type="molecule type" value="Genomic_DNA"/>
</dbReference>
<dbReference type="SUPFAM" id="SSF56935">
    <property type="entry name" value="Porins"/>
    <property type="match status" value="1"/>
</dbReference>
<organism evidence="2 3">
    <name type="scientific">Ferirhizobium litorale</name>
    <dbReference type="NCBI Taxonomy" id="2927786"/>
    <lineage>
        <taxon>Bacteria</taxon>
        <taxon>Pseudomonadati</taxon>
        <taxon>Pseudomonadota</taxon>
        <taxon>Alphaproteobacteria</taxon>
        <taxon>Hyphomicrobiales</taxon>
        <taxon>Rhizobiaceae</taxon>
        <taxon>Ferirhizobium</taxon>
    </lineage>
</organism>
<accession>A0AAE3Q9A4</accession>
<protein>
    <submittedName>
        <fullName evidence="2">Outer membrane beta-barrel protein</fullName>
    </submittedName>
</protein>
<evidence type="ECO:0000313" key="2">
    <source>
        <dbReference type="EMBL" id="MDI7920650.1"/>
    </source>
</evidence>
<evidence type="ECO:0000313" key="3">
    <source>
        <dbReference type="Proteomes" id="UP001161580"/>
    </source>
</evidence>
<gene>
    <name evidence="2" type="ORF">MRS75_00975</name>
</gene>
<proteinExistence type="predicted"/>